<dbReference type="GO" id="GO:0160105">
    <property type="term" value="F:tRNA (adenine(22)-N1)-methyltransferase activity"/>
    <property type="evidence" value="ECO:0007669"/>
    <property type="project" value="InterPro"/>
</dbReference>
<accession>A0A0H3NAY1</accession>
<protein>
    <recommendedName>
        <fullName evidence="3">SAM-dependent methyltransferase</fullName>
    </recommendedName>
</protein>
<dbReference type="InterPro" id="IPR006901">
    <property type="entry name" value="TrmK"/>
</dbReference>
<name>A0A0H3NAY1_CLODC</name>
<sequence>MKGELYLKLTDRLLKIASLVSDGKKIADIGTDHGYIPVYLLKEGKVPFAVLADVNKGPLDNAHKEVIQNNLLDKVDLRLGSGIEILEIGEVEEVIIAGMGGILISELLEAKKEVAHNVEKLILQPMQAQEELRYYLLNNGYEILEEVLVREDFRIYEIIVAKYTGKNTIIEDEIYYEVGIKLLENKDSLFNDFIEKKIKTYSSIVNKLEGKNGEAIDKKRKESEVAIKKLENLIK</sequence>
<dbReference type="PIRSF" id="PIRSF018637">
    <property type="entry name" value="TrmK"/>
    <property type="match status" value="1"/>
</dbReference>
<dbReference type="PANTHER" id="PTHR38451:SF1">
    <property type="entry name" value="TRNA (ADENINE(22)-N(1))-METHYLTRANSFERASE"/>
    <property type="match status" value="1"/>
</dbReference>
<evidence type="ECO:0000313" key="2">
    <source>
        <dbReference type="Proteomes" id="UP000002068"/>
    </source>
</evidence>
<dbReference type="KEGG" id="cdc:CD196_1328"/>
<evidence type="ECO:0000313" key="1">
    <source>
        <dbReference type="EMBL" id="CBA62524.1"/>
    </source>
</evidence>
<proteinExistence type="predicted"/>
<evidence type="ECO:0008006" key="3">
    <source>
        <dbReference type="Google" id="ProtNLM"/>
    </source>
</evidence>
<dbReference type="EMBL" id="FN538970">
    <property type="protein sequence ID" value="CBA62524.1"/>
    <property type="molecule type" value="Genomic_DNA"/>
</dbReference>
<dbReference type="HOGENOM" id="CLU_071037_1_0_9"/>
<dbReference type="Pfam" id="PF12847">
    <property type="entry name" value="Methyltransf_18"/>
    <property type="match status" value="1"/>
</dbReference>
<dbReference type="SUPFAM" id="SSF53335">
    <property type="entry name" value="S-adenosyl-L-methionine-dependent methyltransferases"/>
    <property type="match status" value="1"/>
</dbReference>
<dbReference type="InterPro" id="IPR029063">
    <property type="entry name" value="SAM-dependent_MTases_sf"/>
</dbReference>
<dbReference type="AlphaFoldDB" id="A0A0H3NAY1"/>
<organism evidence="1 2">
    <name type="scientific">Clostridioides difficile (strain CD196)</name>
    <name type="common">Peptoclostridium difficile</name>
    <dbReference type="NCBI Taxonomy" id="645462"/>
    <lineage>
        <taxon>Bacteria</taxon>
        <taxon>Bacillati</taxon>
        <taxon>Bacillota</taxon>
        <taxon>Clostridia</taxon>
        <taxon>Peptostreptococcales</taxon>
        <taxon>Peptostreptococcaceae</taxon>
        <taxon>Clostridioides</taxon>
    </lineage>
</organism>
<dbReference type="Proteomes" id="UP000002068">
    <property type="component" value="Chromosome"/>
</dbReference>
<dbReference type="Gene3D" id="3.40.50.150">
    <property type="entry name" value="Vaccinia Virus protein VP39"/>
    <property type="match status" value="1"/>
</dbReference>
<reference evidence="1 2" key="1">
    <citation type="journal article" date="2009" name="Genome Biol.">
        <title>Comparative genome and phenotypic analysis of Clostridium difficile 027 strains provides insight into the evolution of a hypervirulent bacterium.</title>
        <authorList>
            <person name="Stabler R.A."/>
            <person name="He M."/>
            <person name="Dawson L."/>
            <person name="Martin M."/>
            <person name="Valiente E."/>
            <person name="Corton C."/>
            <person name="Lawley T.D."/>
            <person name="Sebaihia M."/>
            <person name="Quail M.A."/>
            <person name="Rose G."/>
            <person name="Gerding D.N."/>
            <person name="Gibert M."/>
            <person name="Popoff M.R."/>
            <person name="Parkhill J."/>
            <person name="Dougan G."/>
            <person name="Wren B.W."/>
        </authorList>
    </citation>
    <scope>NUCLEOTIDE SEQUENCE [LARGE SCALE GENOMIC DNA]</scope>
    <source>
        <strain evidence="1 2">CD196</strain>
    </source>
</reference>
<dbReference type="PANTHER" id="PTHR38451">
    <property type="entry name" value="TRNA (ADENINE(22)-N(1))-METHYLTRANSFERASE"/>
    <property type="match status" value="1"/>
</dbReference>
<gene>
    <name evidence="1" type="ordered locus">CD196_1328</name>
</gene>